<accession>A0A8S9XN25</accession>
<organism evidence="2 3">
    <name type="scientific">Apolygus lucorum</name>
    <name type="common">Small green plant bug</name>
    <name type="synonym">Lygocoris lucorum</name>
    <dbReference type="NCBI Taxonomy" id="248454"/>
    <lineage>
        <taxon>Eukaryota</taxon>
        <taxon>Metazoa</taxon>
        <taxon>Ecdysozoa</taxon>
        <taxon>Arthropoda</taxon>
        <taxon>Hexapoda</taxon>
        <taxon>Insecta</taxon>
        <taxon>Pterygota</taxon>
        <taxon>Neoptera</taxon>
        <taxon>Paraneoptera</taxon>
        <taxon>Hemiptera</taxon>
        <taxon>Heteroptera</taxon>
        <taxon>Panheteroptera</taxon>
        <taxon>Cimicomorpha</taxon>
        <taxon>Miridae</taxon>
        <taxon>Mirini</taxon>
        <taxon>Apolygus</taxon>
    </lineage>
</organism>
<feature type="transmembrane region" description="Helical" evidence="1">
    <location>
        <begin position="7"/>
        <end position="28"/>
    </location>
</feature>
<evidence type="ECO:0000313" key="2">
    <source>
        <dbReference type="EMBL" id="KAF6210004.1"/>
    </source>
</evidence>
<feature type="transmembrane region" description="Helical" evidence="1">
    <location>
        <begin position="40"/>
        <end position="62"/>
    </location>
</feature>
<keyword evidence="1" id="KW-1133">Transmembrane helix</keyword>
<proteinExistence type="predicted"/>
<name>A0A8S9XN25_APOLU</name>
<reference evidence="2" key="1">
    <citation type="journal article" date="2021" name="Mol. Ecol. Resour.">
        <title>Apolygus lucorum genome provides insights into omnivorousness and mesophyll feeding.</title>
        <authorList>
            <person name="Liu Y."/>
            <person name="Liu H."/>
            <person name="Wang H."/>
            <person name="Huang T."/>
            <person name="Liu B."/>
            <person name="Yang B."/>
            <person name="Yin L."/>
            <person name="Li B."/>
            <person name="Zhang Y."/>
            <person name="Zhang S."/>
            <person name="Jiang F."/>
            <person name="Zhang X."/>
            <person name="Ren Y."/>
            <person name="Wang B."/>
            <person name="Wang S."/>
            <person name="Lu Y."/>
            <person name="Wu K."/>
            <person name="Fan W."/>
            <person name="Wang G."/>
        </authorList>
    </citation>
    <scope>NUCLEOTIDE SEQUENCE</scope>
    <source>
        <strain evidence="2">12Hb</strain>
    </source>
</reference>
<dbReference type="Proteomes" id="UP000466442">
    <property type="component" value="Unassembled WGS sequence"/>
</dbReference>
<feature type="transmembrane region" description="Helical" evidence="1">
    <location>
        <begin position="74"/>
        <end position="95"/>
    </location>
</feature>
<keyword evidence="3" id="KW-1185">Reference proteome</keyword>
<gene>
    <name evidence="2" type="ORF">GE061_015759</name>
</gene>
<keyword evidence="1" id="KW-0812">Transmembrane</keyword>
<sequence length="111" mass="12181">MFSTWGLGLMAISLIVNYSHLITAFLYGGDSIYLSFEEAGANYGIFFLFTALGCVTYFSAMVGSYQERTFPMKLAIVFLCAQGALWVILTAFSYADQFVGKISEVLFGDGC</sequence>
<dbReference type="EMBL" id="WIXP02000006">
    <property type="protein sequence ID" value="KAF6210004.1"/>
    <property type="molecule type" value="Genomic_DNA"/>
</dbReference>
<keyword evidence="1" id="KW-0472">Membrane</keyword>
<evidence type="ECO:0000313" key="3">
    <source>
        <dbReference type="Proteomes" id="UP000466442"/>
    </source>
</evidence>
<protein>
    <submittedName>
        <fullName evidence="2">Uncharacterized protein</fullName>
    </submittedName>
</protein>
<evidence type="ECO:0000256" key="1">
    <source>
        <dbReference type="SAM" id="Phobius"/>
    </source>
</evidence>
<dbReference type="AlphaFoldDB" id="A0A8S9XN25"/>
<comment type="caution">
    <text evidence="2">The sequence shown here is derived from an EMBL/GenBank/DDBJ whole genome shotgun (WGS) entry which is preliminary data.</text>
</comment>